<keyword evidence="2" id="KW-0479">Metal-binding</keyword>
<dbReference type="GO" id="GO:0016811">
    <property type="term" value="F:hydrolase activity, acting on carbon-nitrogen (but not peptide) bonds, in linear amides"/>
    <property type="evidence" value="ECO:0007669"/>
    <property type="project" value="TreeGrafter"/>
</dbReference>
<dbReference type="GO" id="GO:0046872">
    <property type="term" value="F:metal ion binding"/>
    <property type="evidence" value="ECO:0007669"/>
    <property type="project" value="UniProtKB-KW"/>
</dbReference>
<protein>
    <submittedName>
        <fullName evidence="6">Creatininase family protein</fullName>
    </submittedName>
</protein>
<evidence type="ECO:0000256" key="5">
    <source>
        <dbReference type="ARBA" id="ARBA00024029"/>
    </source>
</evidence>
<keyword evidence="4" id="KW-0862">Zinc</keyword>
<comment type="similarity">
    <text evidence="5">Belongs to the creatininase superfamily.</text>
</comment>
<dbReference type="PANTHER" id="PTHR35005:SF1">
    <property type="entry name" value="2-AMINO-5-FORMYLAMINO-6-RIBOSYLAMINOPYRIMIDIN-4(3H)-ONE 5'-MONOPHOSPHATE DEFORMYLASE"/>
    <property type="match status" value="1"/>
</dbReference>
<dbReference type="Pfam" id="PF02633">
    <property type="entry name" value="Creatininase"/>
    <property type="match status" value="1"/>
</dbReference>
<reference evidence="6" key="1">
    <citation type="journal article" date="2021" name="Polymers (Basel)">
        <title>Highly Stretchable Bacterial Cellulose Produced by Komagataeibacter hansenii SI1.</title>
        <authorList>
            <person name="Cielecka I."/>
            <person name="Ryngajllo M."/>
            <person name="Maniukiewicz W."/>
            <person name="Bielecki S."/>
        </authorList>
    </citation>
    <scope>NUCLEOTIDE SEQUENCE</scope>
    <source>
        <strain evidence="6">SI1</strain>
    </source>
</reference>
<keyword evidence="3" id="KW-0378">Hydrolase</keyword>
<dbReference type="Gene3D" id="3.40.50.10310">
    <property type="entry name" value="Creatininase"/>
    <property type="match status" value="1"/>
</dbReference>
<evidence type="ECO:0000256" key="1">
    <source>
        <dbReference type="ARBA" id="ARBA00001947"/>
    </source>
</evidence>
<name>A0AAW5EQN0_NOVHA</name>
<dbReference type="InterPro" id="IPR003785">
    <property type="entry name" value="Creatininase/forma_Hydrolase"/>
</dbReference>
<dbReference type="AlphaFoldDB" id="A0AAW5EQN0"/>
<dbReference type="InterPro" id="IPR024087">
    <property type="entry name" value="Creatininase-like_sf"/>
</dbReference>
<dbReference type="PANTHER" id="PTHR35005">
    <property type="entry name" value="3-DEHYDRO-SCYLLO-INOSOSE HYDROLASE"/>
    <property type="match status" value="1"/>
</dbReference>
<accession>A0AAW5EQN0</accession>
<dbReference type="SUPFAM" id="SSF102215">
    <property type="entry name" value="Creatininase"/>
    <property type="match status" value="1"/>
</dbReference>
<dbReference type="EMBL" id="JAIBCX010000018">
    <property type="protein sequence ID" value="MCJ8354024.1"/>
    <property type="molecule type" value="Genomic_DNA"/>
</dbReference>
<evidence type="ECO:0000313" key="6">
    <source>
        <dbReference type="EMBL" id="MCJ8354024.1"/>
    </source>
</evidence>
<evidence type="ECO:0000256" key="4">
    <source>
        <dbReference type="ARBA" id="ARBA00022833"/>
    </source>
</evidence>
<proteinExistence type="inferred from homology"/>
<evidence type="ECO:0000256" key="2">
    <source>
        <dbReference type="ARBA" id="ARBA00022723"/>
    </source>
</evidence>
<evidence type="ECO:0000313" key="7">
    <source>
        <dbReference type="Proteomes" id="UP001202887"/>
    </source>
</evidence>
<comment type="cofactor">
    <cofactor evidence="1">
        <name>Zn(2+)</name>
        <dbReference type="ChEBI" id="CHEBI:29105"/>
    </cofactor>
</comment>
<evidence type="ECO:0000256" key="3">
    <source>
        <dbReference type="ARBA" id="ARBA00022801"/>
    </source>
</evidence>
<dbReference type="GO" id="GO:0009231">
    <property type="term" value="P:riboflavin biosynthetic process"/>
    <property type="evidence" value="ECO:0007669"/>
    <property type="project" value="TreeGrafter"/>
</dbReference>
<gene>
    <name evidence="6" type="ORF">K1W68_08480</name>
</gene>
<sequence>MSARWFRRGHSAALGRDEGAMRRMLKWGRTMACACTLMGAMGGMTLLPDRAHATAPRDVVFEHLTWTEIRDALAQGWTSVIIPVGGTEQSGPFIAVGKHNVRATVLSQRIAHEVGHMLVAPTIAYVPEGGTSPRTSHMRFAGTLSIPPAVFRELVTGAAESLRVQGFRRIVLLGDHGGYQKDLRTVAQVLNRRWAGTGAHVVYLGAYYDVVAGSYADYLRRRGLGADVGTHADLSDTSLMLAVQPDMVRQDALHHAALPGPSQGVYGGDPRPASAALGQVGTDMQVTAAVRALQTDQNGPISP</sequence>
<reference evidence="6" key="2">
    <citation type="submission" date="2022-03" db="EMBL/GenBank/DDBJ databases">
        <authorList>
            <person name="Ryngajllo M."/>
            <person name="Jacek P."/>
            <person name="Kubiak K."/>
        </authorList>
    </citation>
    <scope>NUCLEOTIDE SEQUENCE</scope>
    <source>
        <strain evidence="6">SI1</strain>
    </source>
</reference>
<organism evidence="6 7">
    <name type="scientific">Novacetimonas hansenii</name>
    <name type="common">Komagataeibacter hansenii</name>
    <dbReference type="NCBI Taxonomy" id="436"/>
    <lineage>
        <taxon>Bacteria</taxon>
        <taxon>Pseudomonadati</taxon>
        <taxon>Pseudomonadota</taxon>
        <taxon>Alphaproteobacteria</taxon>
        <taxon>Acetobacterales</taxon>
        <taxon>Acetobacteraceae</taxon>
        <taxon>Novacetimonas</taxon>
    </lineage>
</organism>
<dbReference type="Proteomes" id="UP001202887">
    <property type="component" value="Unassembled WGS sequence"/>
</dbReference>
<comment type="caution">
    <text evidence="6">The sequence shown here is derived from an EMBL/GenBank/DDBJ whole genome shotgun (WGS) entry which is preliminary data.</text>
</comment>